<comment type="caution">
    <text evidence="6">The sequence shown here is derived from an EMBL/GenBank/DDBJ whole genome shotgun (WGS) entry which is preliminary data.</text>
</comment>
<dbReference type="PRINTS" id="PR00974">
    <property type="entry name" value="RIBOSOMALS18"/>
</dbReference>
<evidence type="ECO:0000313" key="7">
    <source>
        <dbReference type="Proteomes" id="UP000176770"/>
    </source>
</evidence>
<keyword evidence="4" id="KW-0694">RNA-binding</keyword>
<dbReference type="GO" id="GO:0070181">
    <property type="term" value="F:small ribosomal subunit rRNA binding"/>
    <property type="evidence" value="ECO:0007669"/>
    <property type="project" value="TreeGrafter"/>
</dbReference>
<dbReference type="Proteomes" id="UP000176770">
    <property type="component" value="Unassembled WGS sequence"/>
</dbReference>
<dbReference type="PANTHER" id="PTHR13479">
    <property type="entry name" value="30S RIBOSOMAL PROTEIN S18"/>
    <property type="match status" value="1"/>
</dbReference>
<dbReference type="InterPro" id="IPR001648">
    <property type="entry name" value="Ribosomal_bS18"/>
</dbReference>
<name>A0A1G2HFV2_9BACT</name>
<evidence type="ECO:0000256" key="4">
    <source>
        <dbReference type="HAMAP-Rule" id="MF_00270"/>
    </source>
</evidence>
<gene>
    <name evidence="4" type="primary">rpsR</name>
    <name evidence="6" type="ORF">A3F94_02245</name>
</gene>
<reference evidence="6 7" key="1">
    <citation type="journal article" date="2016" name="Nat. Commun.">
        <title>Thousands of microbial genomes shed light on interconnected biogeochemical processes in an aquifer system.</title>
        <authorList>
            <person name="Anantharaman K."/>
            <person name="Brown C.T."/>
            <person name="Hug L.A."/>
            <person name="Sharon I."/>
            <person name="Castelle C.J."/>
            <person name="Probst A.J."/>
            <person name="Thomas B.C."/>
            <person name="Singh A."/>
            <person name="Wilkins M.J."/>
            <person name="Karaoz U."/>
            <person name="Brodie E.L."/>
            <person name="Williams K.H."/>
            <person name="Hubbard S.S."/>
            <person name="Banfield J.F."/>
        </authorList>
    </citation>
    <scope>NUCLEOTIDE SEQUENCE [LARGE SCALE GENOMIC DNA]</scope>
</reference>
<dbReference type="NCBIfam" id="TIGR00165">
    <property type="entry name" value="S18"/>
    <property type="match status" value="1"/>
</dbReference>
<dbReference type="GO" id="GO:0003735">
    <property type="term" value="F:structural constituent of ribosome"/>
    <property type="evidence" value="ECO:0007669"/>
    <property type="project" value="InterPro"/>
</dbReference>
<dbReference type="Gene3D" id="4.10.640.10">
    <property type="entry name" value="Ribosomal protein S18"/>
    <property type="match status" value="1"/>
</dbReference>
<evidence type="ECO:0000313" key="6">
    <source>
        <dbReference type="EMBL" id="OGZ61364.1"/>
    </source>
</evidence>
<keyword evidence="3 4" id="KW-0687">Ribonucleoprotein</keyword>
<dbReference type="GO" id="GO:0006412">
    <property type="term" value="P:translation"/>
    <property type="evidence" value="ECO:0007669"/>
    <property type="project" value="UniProtKB-UniRule"/>
</dbReference>
<sequence length="72" mass="8542">MIRHCQICTNKWQSAEVDWKDAELLRRFMDENSKILKPRRTGTCAKHQRRVAKAIKRAREMGIVPYTTLVEK</sequence>
<dbReference type="SUPFAM" id="SSF46911">
    <property type="entry name" value="Ribosomal protein S18"/>
    <property type="match status" value="1"/>
</dbReference>
<accession>A0A1G2HFV2</accession>
<dbReference type="STRING" id="1802165.A3F94_02245"/>
<dbReference type="InterPro" id="IPR036870">
    <property type="entry name" value="Ribosomal_bS18_sf"/>
</dbReference>
<dbReference type="HAMAP" id="MF_00270">
    <property type="entry name" value="Ribosomal_bS18"/>
    <property type="match status" value="1"/>
</dbReference>
<evidence type="ECO:0000256" key="3">
    <source>
        <dbReference type="ARBA" id="ARBA00023274"/>
    </source>
</evidence>
<evidence type="ECO:0000256" key="2">
    <source>
        <dbReference type="ARBA" id="ARBA00022980"/>
    </source>
</evidence>
<evidence type="ECO:0000256" key="5">
    <source>
        <dbReference type="RuleBase" id="RU003910"/>
    </source>
</evidence>
<comment type="similarity">
    <text evidence="1 4 5">Belongs to the bacterial ribosomal protein bS18 family.</text>
</comment>
<evidence type="ECO:0000256" key="1">
    <source>
        <dbReference type="ARBA" id="ARBA00005589"/>
    </source>
</evidence>
<keyword evidence="4" id="KW-0699">rRNA-binding</keyword>
<dbReference type="AlphaFoldDB" id="A0A1G2HFV2"/>
<keyword evidence="2 4" id="KW-0689">Ribosomal protein</keyword>
<organism evidence="6 7">
    <name type="scientific">Candidatus Spechtbacteria bacterium RIFCSPLOWO2_12_FULL_38_22</name>
    <dbReference type="NCBI Taxonomy" id="1802165"/>
    <lineage>
        <taxon>Bacteria</taxon>
        <taxon>Candidatus Spechtiibacteriota</taxon>
    </lineage>
</organism>
<dbReference type="GO" id="GO:0022627">
    <property type="term" value="C:cytosolic small ribosomal subunit"/>
    <property type="evidence" value="ECO:0007669"/>
    <property type="project" value="TreeGrafter"/>
</dbReference>
<proteinExistence type="inferred from homology"/>
<protein>
    <recommendedName>
        <fullName evidence="4">Small ribosomal subunit protein bS18</fullName>
    </recommendedName>
</protein>
<comment type="subunit">
    <text evidence="4">Part of the 30S ribosomal subunit. Forms a tight heterodimer with protein bS6.</text>
</comment>
<dbReference type="PANTHER" id="PTHR13479:SF40">
    <property type="entry name" value="SMALL RIBOSOMAL SUBUNIT PROTEIN BS18M"/>
    <property type="match status" value="1"/>
</dbReference>
<dbReference type="EMBL" id="MHOK01000024">
    <property type="protein sequence ID" value="OGZ61364.1"/>
    <property type="molecule type" value="Genomic_DNA"/>
</dbReference>
<dbReference type="Pfam" id="PF01084">
    <property type="entry name" value="Ribosomal_S18"/>
    <property type="match status" value="1"/>
</dbReference>
<comment type="function">
    <text evidence="4">Binds as a heterodimer with protein bS6 to the central domain of the 16S rRNA, where it helps stabilize the platform of the 30S subunit.</text>
</comment>